<comment type="caution">
    <text evidence="1">The sequence shown here is derived from an EMBL/GenBank/DDBJ whole genome shotgun (WGS) entry which is preliminary data.</text>
</comment>
<gene>
    <name evidence="1" type="ORF">J2739_001620</name>
</gene>
<dbReference type="EMBL" id="JAVDRF010000003">
    <property type="protein sequence ID" value="MDR6535850.1"/>
    <property type="molecule type" value="Genomic_DNA"/>
</dbReference>
<evidence type="ECO:0000313" key="1">
    <source>
        <dbReference type="EMBL" id="MDR6535850.1"/>
    </source>
</evidence>
<proteinExistence type="predicted"/>
<reference evidence="1 2" key="1">
    <citation type="submission" date="2023-07" db="EMBL/GenBank/DDBJ databases">
        <title>Sorghum-associated microbial communities from plants grown in Nebraska, USA.</title>
        <authorList>
            <person name="Schachtman D."/>
        </authorList>
    </citation>
    <scope>NUCLEOTIDE SEQUENCE [LARGE SCALE GENOMIC DNA]</scope>
    <source>
        <strain evidence="1 2">DS1781</strain>
    </source>
</reference>
<organism evidence="1 2">
    <name type="scientific">Variovorax soli</name>
    <dbReference type="NCBI Taxonomy" id="376815"/>
    <lineage>
        <taxon>Bacteria</taxon>
        <taxon>Pseudomonadati</taxon>
        <taxon>Pseudomonadota</taxon>
        <taxon>Betaproteobacteria</taxon>
        <taxon>Burkholderiales</taxon>
        <taxon>Comamonadaceae</taxon>
        <taxon>Variovorax</taxon>
    </lineage>
</organism>
<keyword evidence="2" id="KW-1185">Reference proteome</keyword>
<name>A0ABU1NBM0_9BURK</name>
<sequence>MSPKTLRALFEIRLRWSDEVVQEQPARCDGLWLPDLPRNRILLNEAMALGNRLYGDETHWIEQRQA</sequence>
<accession>A0ABU1NBM0</accession>
<dbReference type="RefSeq" id="WP_309900318.1">
    <property type="nucleotide sequence ID" value="NZ_JAVDRF010000003.1"/>
</dbReference>
<evidence type="ECO:0000313" key="2">
    <source>
        <dbReference type="Proteomes" id="UP001184230"/>
    </source>
</evidence>
<protein>
    <submittedName>
        <fullName evidence="1">Uncharacterized protein</fullName>
    </submittedName>
</protein>
<dbReference type="Proteomes" id="UP001184230">
    <property type="component" value="Unassembled WGS sequence"/>
</dbReference>